<dbReference type="RefSeq" id="WP_200341835.1">
    <property type="nucleotide sequence ID" value="NZ_NRRL01000051.1"/>
</dbReference>
<dbReference type="NCBIfam" id="TIGR02547">
    <property type="entry name" value="casA_cse1"/>
    <property type="match status" value="1"/>
</dbReference>
<dbReference type="Pfam" id="PF09481">
    <property type="entry name" value="CRISPR_Cse1"/>
    <property type="match status" value="1"/>
</dbReference>
<comment type="caution">
    <text evidence="2">The sequence shown here is derived from an EMBL/GenBank/DDBJ whole genome shotgun (WGS) entry which is preliminary data.</text>
</comment>
<evidence type="ECO:0000313" key="2">
    <source>
        <dbReference type="EMBL" id="MBK1669501.1"/>
    </source>
</evidence>
<gene>
    <name evidence="2" type="primary">casA</name>
    <name evidence="2" type="ORF">CKO28_15790</name>
</gene>
<keyword evidence="3" id="KW-1185">Reference proteome</keyword>
<evidence type="ECO:0000313" key="3">
    <source>
        <dbReference type="Proteomes" id="UP001296873"/>
    </source>
</evidence>
<evidence type="ECO:0000256" key="1">
    <source>
        <dbReference type="SAM" id="MobiDB-lite"/>
    </source>
</evidence>
<feature type="region of interest" description="Disordered" evidence="1">
    <location>
        <begin position="110"/>
        <end position="129"/>
    </location>
</feature>
<proteinExistence type="predicted"/>
<dbReference type="InterPro" id="IPR013381">
    <property type="entry name" value="CRISPR-assoc_prot_Cse1"/>
</dbReference>
<protein>
    <submittedName>
        <fullName evidence="2">Type I-E CRISPR-associated protein Cse1/CasA</fullName>
    </submittedName>
</protein>
<name>A0ABS1DHK5_9PROT</name>
<dbReference type="Proteomes" id="UP001296873">
    <property type="component" value="Unassembled WGS sequence"/>
</dbReference>
<reference evidence="2 3" key="1">
    <citation type="journal article" date="2020" name="Microorganisms">
        <title>Osmotic Adaptation and Compatible Solute Biosynthesis of Phototrophic Bacteria as Revealed from Genome Analyses.</title>
        <authorList>
            <person name="Imhoff J.F."/>
            <person name="Rahn T."/>
            <person name="Kunzel S."/>
            <person name="Keller A."/>
            <person name="Neulinger S.C."/>
        </authorList>
    </citation>
    <scope>NUCLEOTIDE SEQUENCE [LARGE SCALE GENOMIC DNA]</scope>
    <source>
        <strain evidence="2 3">DSM 9895</strain>
    </source>
</reference>
<organism evidence="2 3">
    <name type="scientific">Rhodovibrio sodomensis</name>
    <dbReference type="NCBI Taxonomy" id="1088"/>
    <lineage>
        <taxon>Bacteria</taxon>
        <taxon>Pseudomonadati</taxon>
        <taxon>Pseudomonadota</taxon>
        <taxon>Alphaproteobacteria</taxon>
        <taxon>Rhodospirillales</taxon>
        <taxon>Rhodovibrionaceae</taxon>
        <taxon>Rhodovibrio</taxon>
    </lineage>
</organism>
<sequence length="541" mass="59115">MTYNFLTSRYLRTQQADGQIAYIAPAELAAEGDQRPIAFATGLPVLDAFATELMIALFQYALAPASERDVLRLLAGSPPSMSELSHAFAAHADGFDLYGNTPAFQDTTVEAETPSPVGRLLPTSPGEQTRKRNQDILISEISAMRPEIAMLALAFIQAHSPAGGRGTRTSLAGGGPLRTWVLRDTLYATVLANLLPQNAFRELGTPGGDRLDPLPWRSHVHGTRTAANTPPEHVYFACPRRILLAEPEAADPERACGVTGETDVPLITAIRQKANGPEYDSTGWRHPLTPYVQRKQKGVVTPFPKLGATLTLGAAWRERWGLFADVGSAGEPGPVAAAVVRAWRDRRLKEVGGMPIVRVRAFGLRCDNATVASVVDLPFTFRAFPAQDSGDVRLFEEHLSQIVGVGDELANALRFYLIEALHGPGHAGDMPRDWGREHQITFWQRTETDFQTYVADLADALTKSADVAGTLAGPDRQRARHRFQHRTLRTTVLNIFDELCAPQLTAERALDISRARVRLNRRTSKTADAGIDPQLLEAESA</sequence>
<dbReference type="EMBL" id="NRRL01000051">
    <property type="protein sequence ID" value="MBK1669501.1"/>
    <property type="molecule type" value="Genomic_DNA"/>
</dbReference>
<accession>A0ABS1DHK5</accession>